<dbReference type="InterPro" id="IPR029058">
    <property type="entry name" value="AB_hydrolase_fold"/>
</dbReference>
<gene>
    <name evidence="2" type="ORF">AB6713_00215</name>
</gene>
<dbReference type="InterPro" id="IPR017208">
    <property type="entry name" value="UCP037442_abhydr"/>
</dbReference>
<evidence type="ECO:0000259" key="1">
    <source>
        <dbReference type="Pfam" id="PF12146"/>
    </source>
</evidence>
<dbReference type="Pfam" id="PF12146">
    <property type="entry name" value="Hydrolase_4"/>
    <property type="match status" value="1"/>
</dbReference>
<accession>A0ABV4HK21</accession>
<organism evidence="2 3">
    <name type="scientific">Luteimonas salinilitoris</name>
    <dbReference type="NCBI Taxonomy" id="3237697"/>
    <lineage>
        <taxon>Bacteria</taxon>
        <taxon>Pseudomonadati</taxon>
        <taxon>Pseudomonadota</taxon>
        <taxon>Gammaproteobacteria</taxon>
        <taxon>Lysobacterales</taxon>
        <taxon>Lysobacteraceae</taxon>
        <taxon>Luteimonas</taxon>
    </lineage>
</organism>
<sequence>MTTDARELPLQADDGHRWSLPARLPAQPRASLLWLPALGVAARNYLPFADALAALGIAVFVHEWRGFGSSNLRASRESDWGYHALLTRDLPASEAAIAQALPGLERVVGGHSLGGQLACCRLALRPQAAQRLWLVASGAPYWRAFPLPQRLWLPLAYRFLPWLAERRGSLPGRTIGFGGNEARGVIGDWARTALSGRYAAAGLETDLEAALSRVTVPVRAVALRDDWLCPESSLRFLLSKLRPARSRVVQMDAGDLQVRADHFAWLQEPGAIARTLAGDLSIELG</sequence>
<name>A0ABV4HK21_9GAMM</name>
<proteinExistence type="predicted"/>
<dbReference type="RefSeq" id="WP_370563171.1">
    <property type="nucleotide sequence ID" value="NZ_JBFWIB010000003.1"/>
</dbReference>
<evidence type="ECO:0000313" key="3">
    <source>
        <dbReference type="Proteomes" id="UP001566331"/>
    </source>
</evidence>
<dbReference type="SUPFAM" id="SSF53474">
    <property type="entry name" value="alpha/beta-Hydrolases"/>
    <property type="match status" value="1"/>
</dbReference>
<dbReference type="EMBL" id="JBFWIC010000001">
    <property type="protein sequence ID" value="MEZ0473049.1"/>
    <property type="molecule type" value="Genomic_DNA"/>
</dbReference>
<keyword evidence="3" id="KW-1185">Reference proteome</keyword>
<dbReference type="Gene3D" id="3.40.50.1820">
    <property type="entry name" value="alpha/beta hydrolase"/>
    <property type="match status" value="1"/>
</dbReference>
<feature type="domain" description="Serine aminopeptidase S33" evidence="1">
    <location>
        <begin position="27"/>
        <end position="168"/>
    </location>
</feature>
<keyword evidence="2" id="KW-0378">Hydrolase</keyword>
<comment type="caution">
    <text evidence="2">The sequence shown here is derived from an EMBL/GenBank/DDBJ whole genome shotgun (WGS) entry which is preliminary data.</text>
</comment>
<dbReference type="Proteomes" id="UP001566331">
    <property type="component" value="Unassembled WGS sequence"/>
</dbReference>
<dbReference type="PIRSF" id="PIRSF037442">
    <property type="entry name" value="UCP037442_abhydr"/>
    <property type="match status" value="1"/>
</dbReference>
<dbReference type="InterPro" id="IPR022742">
    <property type="entry name" value="Hydrolase_4"/>
</dbReference>
<reference evidence="2 3" key="1">
    <citation type="submission" date="2024-07" db="EMBL/GenBank/DDBJ databases">
        <title>Luteimonas salilacus sp. nov., isolated from the shore soil of Salt Lake in Tibet of China.</title>
        <authorList>
            <person name="Zhang X."/>
            <person name="Li A."/>
        </authorList>
    </citation>
    <scope>NUCLEOTIDE SEQUENCE [LARGE SCALE GENOMIC DNA]</scope>
    <source>
        <strain evidence="2 3">B3-2-R+30</strain>
    </source>
</reference>
<dbReference type="GO" id="GO:0016787">
    <property type="term" value="F:hydrolase activity"/>
    <property type="evidence" value="ECO:0007669"/>
    <property type="project" value="UniProtKB-KW"/>
</dbReference>
<evidence type="ECO:0000313" key="2">
    <source>
        <dbReference type="EMBL" id="MEZ0473049.1"/>
    </source>
</evidence>
<protein>
    <submittedName>
        <fullName evidence="2">Alpha/beta fold hydrolase</fullName>
    </submittedName>
</protein>